<evidence type="ECO:0000256" key="2">
    <source>
        <dbReference type="SAM" id="Phobius"/>
    </source>
</evidence>
<feature type="transmembrane region" description="Helical" evidence="2">
    <location>
        <begin position="190"/>
        <end position="213"/>
    </location>
</feature>
<protein>
    <submittedName>
        <fullName evidence="4">NAD-binding protein</fullName>
    </submittedName>
</protein>
<keyword evidence="2" id="KW-0812">Transmembrane</keyword>
<dbReference type="Gene3D" id="3.40.50.720">
    <property type="entry name" value="NAD(P)-binding Rossmann-like Domain"/>
    <property type="match status" value="2"/>
</dbReference>
<dbReference type="Pfam" id="PF02254">
    <property type="entry name" value="TrkA_N"/>
    <property type="match status" value="1"/>
</dbReference>
<dbReference type="InterPro" id="IPR050721">
    <property type="entry name" value="Trk_Ktr_HKT_K-transport"/>
</dbReference>
<keyword evidence="2" id="KW-0472">Membrane</keyword>
<accession>A0AAU1UJS4</accession>
<dbReference type="InterPro" id="IPR003148">
    <property type="entry name" value="RCK_N"/>
</dbReference>
<dbReference type="GO" id="GO:0006813">
    <property type="term" value="P:potassium ion transport"/>
    <property type="evidence" value="ECO:0007669"/>
    <property type="project" value="InterPro"/>
</dbReference>
<dbReference type="EMBL" id="CP108195">
    <property type="protein sequence ID" value="WTS17483.1"/>
    <property type="molecule type" value="Genomic_DNA"/>
</dbReference>
<sequence length="480" mass="50770">MNPQTFQDEAPPHIPAPGQRIVIIEDDEALGRSAAAHIGRWYGTVHRLPRPDDDTLREHLGQSVDAVAVVSRDDIVALRYALLAEHLKPGIRLVVTLFDRTVADEVSRTVPNCTVLSMTDAIVPSLLAECLAPSYAMLQPDGGGVIAVRREDGTTSVEHLHGRALAAHTPVHPRASFRAWLRSLGTSAKALIASLAALSVAFSVDIALGVLVLHEHWTDSVWNAARALTTIGSSPAAEHGPGWYKVLSAVSMLAVLVLAAIFTASVVDRFTGHRMTSILGARSIPRRGHVIVVGLGQVGLRLSARLKDLGIKVVAVERNPQAACLPLARSLNIPVVLGRGGDRFLLERLSVLRARGLAAVGSDSLANMAVAVAARAVAPDQRIILRAGSDEVTTDSQSLFRIGAVCDFPRIVGAFVAASVLGAEPSSVFVAEDRTCALFPDGQVVDLATWDTRPTDPRQGASESEAGRTASDAEASAATN</sequence>
<feature type="region of interest" description="Disordered" evidence="1">
    <location>
        <begin position="449"/>
        <end position="480"/>
    </location>
</feature>
<proteinExistence type="predicted"/>
<evidence type="ECO:0000259" key="3">
    <source>
        <dbReference type="Pfam" id="PF02254"/>
    </source>
</evidence>
<dbReference type="InterPro" id="IPR036291">
    <property type="entry name" value="NAD(P)-bd_dom_sf"/>
</dbReference>
<dbReference type="AlphaFoldDB" id="A0AAU1UJS4"/>
<dbReference type="PANTHER" id="PTHR43833:SF11">
    <property type="entry name" value="VOLTAGE-GATED POTASSIUM CHANNEL KCH"/>
    <property type="match status" value="1"/>
</dbReference>
<dbReference type="PANTHER" id="PTHR43833">
    <property type="entry name" value="POTASSIUM CHANNEL PROTEIN 2-RELATED-RELATED"/>
    <property type="match status" value="1"/>
</dbReference>
<dbReference type="SUPFAM" id="SSF51735">
    <property type="entry name" value="NAD(P)-binding Rossmann-fold domains"/>
    <property type="match status" value="2"/>
</dbReference>
<organism evidence="4">
    <name type="scientific">Streptomyces sp. NBC_00119</name>
    <dbReference type="NCBI Taxonomy" id="2975659"/>
    <lineage>
        <taxon>Bacteria</taxon>
        <taxon>Bacillati</taxon>
        <taxon>Actinomycetota</taxon>
        <taxon>Actinomycetes</taxon>
        <taxon>Kitasatosporales</taxon>
        <taxon>Streptomycetaceae</taxon>
        <taxon>Streptomyces</taxon>
    </lineage>
</organism>
<feature type="domain" description="RCK N-terminal" evidence="3">
    <location>
        <begin position="290"/>
        <end position="391"/>
    </location>
</feature>
<keyword evidence="2" id="KW-1133">Transmembrane helix</keyword>
<evidence type="ECO:0000313" key="4">
    <source>
        <dbReference type="EMBL" id="WTS17483.1"/>
    </source>
</evidence>
<reference evidence="4" key="1">
    <citation type="submission" date="2022-10" db="EMBL/GenBank/DDBJ databases">
        <title>The complete genomes of actinobacterial strains from the NBC collection.</title>
        <authorList>
            <person name="Joergensen T.S."/>
            <person name="Alvarez Arevalo M."/>
            <person name="Sterndorff E.B."/>
            <person name="Faurdal D."/>
            <person name="Vuksanovic O."/>
            <person name="Mourched A.-S."/>
            <person name="Charusanti P."/>
            <person name="Shaw S."/>
            <person name="Blin K."/>
            <person name="Weber T."/>
        </authorList>
    </citation>
    <scope>NUCLEOTIDE SEQUENCE</scope>
    <source>
        <strain evidence="4">NBC_00119</strain>
    </source>
</reference>
<feature type="transmembrane region" description="Helical" evidence="2">
    <location>
        <begin position="243"/>
        <end position="267"/>
    </location>
</feature>
<evidence type="ECO:0000256" key="1">
    <source>
        <dbReference type="SAM" id="MobiDB-lite"/>
    </source>
</evidence>
<name>A0AAU1UJS4_9ACTN</name>
<gene>
    <name evidence="4" type="ORF">OHU69_44540</name>
</gene>